<accession>A0A0U2XKB6</accession>
<dbReference type="Proteomes" id="UP000067683">
    <property type="component" value="Chromosome"/>
</dbReference>
<gene>
    <name evidence="3" type="ORF">AUC31_16115</name>
</gene>
<keyword evidence="4" id="KW-1185">Reference proteome</keyword>
<evidence type="ECO:0000313" key="3">
    <source>
        <dbReference type="EMBL" id="ALS76640.1"/>
    </source>
</evidence>
<evidence type="ECO:0000256" key="1">
    <source>
        <dbReference type="SAM" id="MobiDB-lite"/>
    </source>
</evidence>
<name>A0A0U2XKB6_9BACL</name>
<dbReference type="EMBL" id="CP013659">
    <property type="protein sequence ID" value="ALS76640.1"/>
    <property type="molecule type" value="Genomic_DNA"/>
</dbReference>
<dbReference type="STRING" id="200991.AUC31_16115"/>
<feature type="domain" description="General stress protein 17M-like" evidence="2">
    <location>
        <begin position="8"/>
        <end position="96"/>
    </location>
</feature>
<feature type="region of interest" description="Disordered" evidence="1">
    <location>
        <begin position="150"/>
        <end position="197"/>
    </location>
</feature>
<sequence>MNSSNKKVLGIVYSQEDFDRKLTQLNEQGYSASEIHAVAENADQLNSHQVEVEKAGSVGDKMKSFVTGKSAVKESIDSLGLSEAESQRYTEDVAKGGILLYVEGERKGIIDAVKESEGAPEHEPTDAERRQYIQSVDNNYDEQEDRFARGETFLQDPTLVKDERHVSFTTQEKPEVEKARGGTSKTEAQSKTDRKYR</sequence>
<feature type="compositionally biased region" description="Basic and acidic residues" evidence="1">
    <location>
        <begin position="188"/>
        <end position="197"/>
    </location>
</feature>
<reference evidence="3" key="1">
    <citation type="submission" date="2016-01" db="EMBL/GenBank/DDBJ databases">
        <title>Complete genome of Planococcus rifietoensis type strain M8.</title>
        <authorList>
            <person name="See-Too W.S."/>
        </authorList>
    </citation>
    <scope>NUCLEOTIDE SEQUENCE [LARGE SCALE GENOMIC DNA]</scope>
    <source>
        <strain evidence="3">M8</strain>
    </source>
</reference>
<dbReference type="InterPro" id="IPR025889">
    <property type="entry name" value="GSP17M-like_dom"/>
</dbReference>
<evidence type="ECO:0000313" key="4">
    <source>
        <dbReference type="Proteomes" id="UP000067683"/>
    </source>
</evidence>
<dbReference type="AlphaFoldDB" id="A0A0U2XKB6"/>
<evidence type="ECO:0000259" key="2">
    <source>
        <dbReference type="Pfam" id="PF11181"/>
    </source>
</evidence>
<dbReference type="KEGG" id="prt:AUC31_16115"/>
<proteinExistence type="predicted"/>
<feature type="compositionally biased region" description="Basic and acidic residues" evidence="1">
    <location>
        <begin position="159"/>
        <end position="180"/>
    </location>
</feature>
<protein>
    <recommendedName>
        <fullName evidence="2">General stress protein 17M-like domain-containing protein</fullName>
    </recommendedName>
</protein>
<dbReference type="RefSeq" id="WP_058383342.1">
    <property type="nucleotide sequence ID" value="NZ_CP013659.2"/>
</dbReference>
<organism evidence="3 4">
    <name type="scientific">Planococcus rifietoensis</name>
    <dbReference type="NCBI Taxonomy" id="200991"/>
    <lineage>
        <taxon>Bacteria</taxon>
        <taxon>Bacillati</taxon>
        <taxon>Bacillota</taxon>
        <taxon>Bacilli</taxon>
        <taxon>Bacillales</taxon>
        <taxon>Caryophanaceae</taxon>
        <taxon>Planococcus</taxon>
    </lineage>
</organism>
<dbReference type="OrthoDB" id="2678178at2"/>
<dbReference type="Pfam" id="PF11181">
    <property type="entry name" value="YflT"/>
    <property type="match status" value="1"/>
</dbReference>